<evidence type="ECO:0000256" key="2">
    <source>
        <dbReference type="ARBA" id="ARBA00004370"/>
    </source>
</evidence>
<keyword evidence="15" id="KW-1185">Reference proteome</keyword>
<dbReference type="GO" id="GO:0051015">
    <property type="term" value="F:actin filament binding"/>
    <property type="evidence" value="ECO:0007669"/>
    <property type="project" value="TreeGrafter"/>
</dbReference>
<dbReference type="GO" id="GO:0034993">
    <property type="term" value="C:meiotic nuclear membrane microtubule tethering complex"/>
    <property type="evidence" value="ECO:0007669"/>
    <property type="project" value="TreeGrafter"/>
</dbReference>
<dbReference type="GO" id="GO:0008017">
    <property type="term" value="F:microtubule binding"/>
    <property type="evidence" value="ECO:0007669"/>
    <property type="project" value="InterPro"/>
</dbReference>
<feature type="compositionally biased region" description="Polar residues" evidence="11">
    <location>
        <begin position="265"/>
        <end position="281"/>
    </location>
</feature>
<accession>A0AAD5SAR8</accession>
<dbReference type="SUPFAM" id="SSF143575">
    <property type="entry name" value="GAS2 domain-like"/>
    <property type="match status" value="1"/>
</dbReference>
<feature type="region of interest" description="Disordered" evidence="11">
    <location>
        <begin position="2220"/>
        <end position="2255"/>
    </location>
</feature>
<evidence type="ECO:0000256" key="10">
    <source>
        <dbReference type="SAM" id="Coils"/>
    </source>
</evidence>
<feature type="compositionally biased region" description="Pro residues" evidence="11">
    <location>
        <begin position="304"/>
        <end position="320"/>
    </location>
</feature>
<dbReference type="PROSITE" id="PS00020">
    <property type="entry name" value="ACTININ_2"/>
    <property type="match status" value="1"/>
</dbReference>
<evidence type="ECO:0000256" key="7">
    <source>
        <dbReference type="ARBA" id="ARBA00023136"/>
    </source>
</evidence>
<evidence type="ECO:0000256" key="4">
    <source>
        <dbReference type="ARBA" id="ARBA00022692"/>
    </source>
</evidence>
<dbReference type="Gene3D" id="3.30.920.20">
    <property type="entry name" value="Gas2-like domain"/>
    <property type="match status" value="1"/>
</dbReference>
<name>A0AAD5SAR8_9FUNG</name>
<dbReference type="InterPro" id="IPR003108">
    <property type="entry name" value="GAR_dom"/>
</dbReference>
<dbReference type="GO" id="GO:0005737">
    <property type="term" value="C:cytoplasm"/>
    <property type="evidence" value="ECO:0007669"/>
    <property type="project" value="TreeGrafter"/>
</dbReference>
<dbReference type="EMBL" id="JADGJD010000599">
    <property type="protein sequence ID" value="KAJ3049755.1"/>
    <property type="molecule type" value="Genomic_DNA"/>
</dbReference>
<evidence type="ECO:0000256" key="5">
    <source>
        <dbReference type="ARBA" id="ARBA00022737"/>
    </source>
</evidence>
<feature type="compositionally biased region" description="Low complexity" evidence="11">
    <location>
        <begin position="287"/>
        <end position="303"/>
    </location>
</feature>
<reference evidence="14" key="1">
    <citation type="submission" date="2020-05" db="EMBL/GenBank/DDBJ databases">
        <title>Phylogenomic resolution of chytrid fungi.</title>
        <authorList>
            <person name="Stajich J.E."/>
            <person name="Amses K."/>
            <person name="Simmons R."/>
            <person name="Seto K."/>
            <person name="Myers J."/>
            <person name="Bonds A."/>
            <person name="Quandt C.A."/>
            <person name="Barry K."/>
            <person name="Liu P."/>
            <person name="Grigoriev I."/>
            <person name="Longcore J.E."/>
            <person name="James T.Y."/>
        </authorList>
    </citation>
    <scope>NUCLEOTIDE SEQUENCE</scope>
    <source>
        <strain evidence="14">JEL0318</strain>
    </source>
</reference>
<feature type="region of interest" description="Disordered" evidence="11">
    <location>
        <begin position="422"/>
        <end position="441"/>
    </location>
</feature>
<gene>
    <name evidence="14" type="ORF">HK097_009241</name>
</gene>
<evidence type="ECO:0000256" key="9">
    <source>
        <dbReference type="ARBA" id="ARBA00023212"/>
    </source>
</evidence>
<dbReference type="PROSITE" id="PS50021">
    <property type="entry name" value="CH"/>
    <property type="match status" value="1"/>
</dbReference>
<dbReference type="PANTHER" id="PTHR47535">
    <property type="entry name" value="MUSCLE-SPECIFIC PROTEIN 300 KDA, ISOFORM G"/>
    <property type="match status" value="1"/>
</dbReference>
<dbReference type="InterPro" id="IPR001589">
    <property type="entry name" value="Actinin_actin-bd_CS"/>
</dbReference>
<dbReference type="GO" id="GO:0007097">
    <property type="term" value="P:nuclear migration"/>
    <property type="evidence" value="ECO:0007669"/>
    <property type="project" value="TreeGrafter"/>
</dbReference>
<dbReference type="SMART" id="SM00033">
    <property type="entry name" value="CH"/>
    <property type="match status" value="2"/>
</dbReference>
<keyword evidence="9" id="KW-0206">Cytoskeleton</keyword>
<dbReference type="Pfam" id="PF02187">
    <property type="entry name" value="GAS2"/>
    <property type="match status" value="1"/>
</dbReference>
<dbReference type="GO" id="GO:0005640">
    <property type="term" value="C:nuclear outer membrane"/>
    <property type="evidence" value="ECO:0007669"/>
    <property type="project" value="TreeGrafter"/>
</dbReference>
<keyword evidence="10" id="KW-0175">Coiled coil</keyword>
<keyword evidence="4" id="KW-0812">Transmembrane</keyword>
<dbReference type="InterPro" id="IPR001715">
    <property type="entry name" value="CH_dom"/>
</dbReference>
<feature type="coiled-coil region" evidence="10">
    <location>
        <begin position="1106"/>
        <end position="1137"/>
    </location>
</feature>
<feature type="compositionally biased region" description="Low complexity" evidence="11">
    <location>
        <begin position="2838"/>
        <end position="2871"/>
    </location>
</feature>
<protein>
    <submittedName>
        <fullName evidence="14">Uncharacterized protein</fullName>
    </submittedName>
</protein>
<dbReference type="GO" id="GO:0005856">
    <property type="term" value="C:cytoskeleton"/>
    <property type="evidence" value="ECO:0007669"/>
    <property type="project" value="UniProtKB-SubCell"/>
</dbReference>
<evidence type="ECO:0000256" key="11">
    <source>
        <dbReference type="SAM" id="MobiDB-lite"/>
    </source>
</evidence>
<dbReference type="Proteomes" id="UP001212841">
    <property type="component" value="Unassembled WGS sequence"/>
</dbReference>
<evidence type="ECO:0000256" key="3">
    <source>
        <dbReference type="ARBA" id="ARBA00022490"/>
    </source>
</evidence>
<dbReference type="InterPro" id="IPR036872">
    <property type="entry name" value="CH_dom_sf"/>
</dbReference>
<feature type="compositionally biased region" description="Low complexity" evidence="11">
    <location>
        <begin position="245"/>
        <end position="258"/>
    </location>
</feature>
<dbReference type="PROSITE" id="PS51460">
    <property type="entry name" value="GAR"/>
    <property type="match status" value="1"/>
</dbReference>
<evidence type="ECO:0000313" key="14">
    <source>
        <dbReference type="EMBL" id="KAJ3049755.1"/>
    </source>
</evidence>
<evidence type="ECO:0000313" key="15">
    <source>
        <dbReference type="Proteomes" id="UP001212841"/>
    </source>
</evidence>
<dbReference type="Gene3D" id="1.10.418.10">
    <property type="entry name" value="Calponin-like domain"/>
    <property type="match status" value="3"/>
</dbReference>
<sequence>MVHTKPRARQPFHLSLTYPTPTRCNSQLSRAKQTGVIDPSEYIIQDLEHDLRDGIRLIHLLEVLSGESLPRERPVSQRGTPTRAGSVMRIYKIVNVDKALKFLRNKLGDPLENIGSEDIVDGNLKLTLGLVWVLISSFRIRGIRGEEVGRQSIDQSSLQEASPRNSSDTGTARATLLAWVNQILAPYTDIGILPTCTDFGAAWQNGIAFLCIVHFFDPKLVPELTDLTTRGGSHTRMQQKVAAHSSTTPTGPTHPSFPAGFPTLGQGSNPRVRSGSSTSSAGHARNSSVSSLTQVPSSPLQTPSSPPPMLSHLSPPPSPTPSSINMHQSFRSSSGSSGHASSAPALARYLYTTDPEDWNVIMGRAFFLAEQYMGVAELFDAGDLCGMESVDERVVMTYVSELYWVLRDRPAPSPTAFRYKPPAPAPNMPLPAPPRSVGASGSEVRDQITSKLSQYLSRADQLTNWLHTRQQEFLRIAHLVCSNGNEQPRSPKGNDGWAQKIIDILYDPQASLEELKVRVGREVGKLKEEVEVMVVGDGRDGRTMVSYLEGLREEISMLVREAFQNGDQNVPDVSAVEDTHRLVVSQVQAFVNGSMPACVDQLEAFVGVVEKLSGKIGRVRSDVFGEQGRDGLKEEVNRVRKEIKGVGREMRIALVEESKEAADSSARKAKERIEMMKAVVVERLGGQTVQDWVTDVEVVDGKGDDVLSVVSLGDGKTKMTLAQLFERLETEITGKVEGLEEEVVAVQTDLEELQKDGGRGVGVEVATPFSFTPAFIEATITRVQEEINAISLFIEQEMLPALAARKAQVTNEIKRIQLRKEEEERREKPLRDDAVRATEMYCVEVNKVDTSVKTWREEMALRTRKRGPKTSEEEEARITEMETWWEDRNAKIKQLVEGSAAKIEEKEDDGEWVRKPRMTLARLDREWKAVVDSATTGLEGVSTPLVPVPHHSLKKRARTLMEAMDIFRIEILDAAKGKVEERRELMVREWENMCGSLRDGVVGGSVSAERLEELGRLVEEWRDGLGKVWWGLNESQLLDLDLLTVRDKESAEVDQVESGWSGIVGQLQEALSLAKEAAAAGKEFDAERWAPFVSKTESIRKLIGTNEDLNARLKDRHDELETLIKDAREKRERDLAALETMLGDGEAALKQHGSALKDCVTWLEHVSSLSKELEDVDLSVNAMVERMASAKAKMLVDQCEMESITLEVNDIESDMQMADSLLKGRLATDIDALSTNLQACGAANWDESVATKREELFHHFTSQLESRRSSTTETLGSLQPRFHLLRILEEFIGEAQYTHNALCQRVEAEQNTHVPHGLDDDASERIFSQASDEIAQREERARAWQEVLRRAKVEQASERYLKTVSEHPALGDEQVAAVLKSKVEAVRQLEGLVMDVVAENKAKIATHVKIMRDVKAFGDKVIQGVVALDDEILALEGRGAEFDAILEAKKLLDRLKNLHGVAHDVSLNAYSIDDEGVRKYVQELQNGLERREGRVSAIGLSVLRSLTQDWEDKYAIPTEEWTKSMQTKLKLSALDRPASGEDAGANASVLVYAVESKHSALLKSVGEQGHVMEVFERKTELAVRALREWGLQLAEGDGEDISWRPDAVQARYVQLRSRFDGIERMVQDGIECAREGAKLLEDIAVARQTIAGIEDTIASEGDDEEVLDILEQRLTDLERVSINDHLGAALDEMNSLPASSSVSEDHGAIAQACGRRFESLLNHAQRVRSLLVGRRRTKSIVDDYLKQAAEVAAWVAARIENLETVDEDATDEAKRVLALEPSDDDDMTVTSDSPAIDAAVIAAAGRTAERETNLVNAAAALERYGRAYEHLQEYADRVIESCGDNVAVASTVRKQQDEVDTKWEEMREQLEKTRHRIARQAKIFQWSQKCRMEVEAGVEKLVIKVESGDLFPPAESLESGELTMKTYPDNAEEKIRVYELEVKQWRNYIEQTGDEGMGIIRDLDTEARAGGAEYDFTAAIQDRDVVDFVVKRGQGRLAIALSRLQKLLDHHRAAMAKLSASLRSFTESVEELEPWLEQAVRNLRFRLHKSHIFSEGDEEEDDTTASRFLSVTGNKELNERNLAQWGDAHREIEDKLHDEIENKMAEMAETEFRLIGECEALDHASVDMLKYLMKEHSSSLEEKWRETDRLLNEERAGLQRAQKYHEWQVQLSNIESEVQLFADQLQVKADDPATLDDAFFIEADEQLALHEQKLEEFTQSVHQDRRNQSNISSSSTSPPPSPLEQSATQAVQERRRRKSVVSMLRFSNYAEEENNALVKKRMDNLNSQITRLSSLAAELRVTHENWVKSQSLDEALGKVSSWCEGLIGKVQERCRKLPPQQLLRWEDEAWMRGGAETSDVTAGVQNAIKEGIKAHTSTVLELSQQKNLVNALESQVGEREEKVIEVQKLLSRVEIAVAGEARRLEDTRRLFAHDRATVNILTWLTAAWRAANVIVETQRQALAAEDEDESALVDLAATYEEVSEFEDRLGVFRTTIEGFFDLAQTAKAEVSVLSDGGEDDVALVDTFQKAVEAKTDMVRKEWEKLNDVVQGLRGSSVDRARELQFTGAVDEIHRVLEEAKAMLSTLAQGRAEDPQRVYHDVEQLLDDTALPLVLALREKAETCARTSAERSRYLQQQRGLQEQLNSFFEFVESRRINADRSTLQRRFARLANEIEDMHAEYAKVVHDGSEAATAASAAAAGITLPAGGRAPPTDAESEALATNLDRRFAFYDVKIKGVLARMEPAGRHIGGGPRLRELTAKWEGARAWTDGVKDELLHRIRARRVVKKSGLPAPSRRPSLGTNLPRFTGRRPTQTNTPPQTPTHSQWPSPSHIPRTPSPAHSVSSHSSLPRASPTSSPSNISPVSTPTKTSTPPPPRHPNMPIRIYLPSPNNYIPNQRDPLDVQVARIVNSHPSAIRVERTNEAGRYWFGESLPRLCFCRLLRDRAVMVRVGGGWQPLAEFLTEHSTLEHRVPTIRSFAPADEEAPEGANVIELTGGDVNAYNLASRMPKFASAMSRRK</sequence>
<comment type="caution">
    <text evidence="14">The sequence shown here is derived from an EMBL/GenBank/DDBJ whole genome shotgun (WGS) entry which is preliminary data.</text>
</comment>
<feature type="domain" description="GAR" evidence="13">
    <location>
        <begin position="2896"/>
        <end position="2969"/>
    </location>
</feature>
<evidence type="ECO:0000256" key="8">
    <source>
        <dbReference type="ARBA" id="ARBA00023203"/>
    </source>
</evidence>
<keyword evidence="3" id="KW-0963">Cytoplasm</keyword>
<feature type="compositionally biased region" description="Pro residues" evidence="11">
    <location>
        <begin position="422"/>
        <end position="434"/>
    </location>
</feature>
<dbReference type="PANTHER" id="PTHR47535:SF1">
    <property type="entry name" value="NESPRIN-1"/>
    <property type="match status" value="1"/>
</dbReference>
<keyword evidence="8" id="KW-0009">Actin-binding</keyword>
<evidence type="ECO:0000256" key="6">
    <source>
        <dbReference type="ARBA" id="ARBA00022989"/>
    </source>
</evidence>
<organism evidence="14 15">
    <name type="scientific">Rhizophlyctis rosea</name>
    <dbReference type="NCBI Taxonomy" id="64517"/>
    <lineage>
        <taxon>Eukaryota</taxon>
        <taxon>Fungi</taxon>
        <taxon>Fungi incertae sedis</taxon>
        <taxon>Chytridiomycota</taxon>
        <taxon>Chytridiomycota incertae sedis</taxon>
        <taxon>Chytridiomycetes</taxon>
        <taxon>Rhizophlyctidales</taxon>
        <taxon>Rhizophlyctidaceae</taxon>
        <taxon>Rhizophlyctis</taxon>
    </lineage>
</organism>
<comment type="subcellular location">
    <subcellularLocation>
        <location evidence="1">Cytoplasm</location>
        <location evidence="1">Cytoskeleton</location>
    </subcellularLocation>
    <subcellularLocation>
        <location evidence="2">Membrane</location>
    </subcellularLocation>
</comment>
<evidence type="ECO:0000259" key="13">
    <source>
        <dbReference type="PROSITE" id="PS51460"/>
    </source>
</evidence>
<dbReference type="SMART" id="SM00243">
    <property type="entry name" value="GAS2"/>
    <property type="match status" value="1"/>
</dbReference>
<dbReference type="Pfam" id="PF00307">
    <property type="entry name" value="CH"/>
    <property type="match status" value="1"/>
</dbReference>
<keyword evidence="7" id="KW-0472">Membrane</keyword>
<proteinExistence type="predicted"/>
<dbReference type="InterPro" id="IPR036534">
    <property type="entry name" value="GAR_dom_sf"/>
</dbReference>
<feature type="domain" description="Calponin-homology (CH)" evidence="12">
    <location>
        <begin position="21"/>
        <end position="139"/>
    </location>
</feature>
<feature type="region of interest" description="Disordered" evidence="11">
    <location>
        <begin position="2788"/>
        <end position="2882"/>
    </location>
</feature>
<dbReference type="SUPFAM" id="SSF47576">
    <property type="entry name" value="Calponin-homology domain, CH-domain"/>
    <property type="match status" value="1"/>
</dbReference>
<keyword evidence="5" id="KW-0677">Repeat</keyword>
<evidence type="ECO:0000256" key="1">
    <source>
        <dbReference type="ARBA" id="ARBA00004245"/>
    </source>
</evidence>
<dbReference type="InterPro" id="IPR052403">
    <property type="entry name" value="LINC-complex_assoc"/>
</dbReference>
<keyword evidence="6" id="KW-1133">Transmembrane helix</keyword>
<evidence type="ECO:0000259" key="12">
    <source>
        <dbReference type="PROSITE" id="PS50021"/>
    </source>
</evidence>
<feature type="region of interest" description="Disordered" evidence="11">
    <location>
        <begin position="232"/>
        <end position="339"/>
    </location>
</feature>